<feature type="transmembrane region" description="Helical" evidence="1">
    <location>
        <begin position="379"/>
        <end position="398"/>
    </location>
</feature>
<name>A0ABU1FL56_9MICO</name>
<sequence>MRRTTIALLAALEASVSTLIGYGVALVPLMLLWAIAFGLAAPIDVFFRVAGDLWLLGHGVDVTVRLDAVTAATVGLPGADEAFTVTLPLLGFAVLTFAFALRIGRRATQGGNPVVGAAAAVVTVGILGGVMGALAATEAAVPSPWQSAVLPALVMAAGTLVGIARAFARLGWATDATTSVVRGWVDRLPRVAVDGVRTAVRVGVGAAFGVIAVAALLVVVRIVLDHATIVGLYQTLGAGVDGDATITMVQLALVPNLVMWAAAWILGPGFALGAGTTVSPAVTLIGPVPGLPLLGALPPGGAPLGVLWLALPVLLGFAGAIAVAASVPVHEEAPWWTTLVVGLGSGVVAGALLGVFAAWSGGAAGPGRLAEVGPDALLVAASAAASVGVGALAGVFAARARARNAMVDAPREPWVEDPSPVA</sequence>
<dbReference type="Pfam" id="PF19877">
    <property type="entry name" value="DUF6350"/>
    <property type="match status" value="1"/>
</dbReference>
<feature type="transmembrane region" description="Helical" evidence="1">
    <location>
        <begin position="244"/>
        <end position="263"/>
    </location>
</feature>
<keyword evidence="1" id="KW-0812">Transmembrane</keyword>
<accession>A0ABU1FL56</accession>
<protein>
    <submittedName>
        <fullName evidence="2">DUF6350 family protein</fullName>
    </submittedName>
</protein>
<feature type="transmembrane region" description="Helical" evidence="1">
    <location>
        <begin position="306"/>
        <end position="327"/>
    </location>
</feature>
<reference evidence="3" key="1">
    <citation type="submission" date="2023-07" db="EMBL/GenBank/DDBJ databases">
        <title>Description of three actinobacteria isolated from air of manufacturing shop in a pharmaceutical factory.</title>
        <authorList>
            <person name="Zhang D.-F."/>
        </authorList>
    </citation>
    <scope>NUCLEOTIDE SEQUENCE [LARGE SCALE GENOMIC DNA]</scope>
    <source>
        <strain evidence="3">CCTCC AB 2011122</strain>
    </source>
</reference>
<keyword evidence="1" id="KW-1133">Transmembrane helix</keyword>
<gene>
    <name evidence="2" type="ORF">RH861_10460</name>
</gene>
<evidence type="ECO:0000256" key="1">
    <source>
        <dbReference type="SAM" id="Phobius"/>
    </source>
</evidence>
<evidence type="ECO:0000313" key="3">
    <source>
        <dbReference type="Proteomes" id="UP001260072"/>
    </source>
</evidence>
<keyword evidence="1" id="KW-0472">Membrane</keyword>
<dbReference type="EMBL" id="JAVKGS010000003">
    <property type="protein sequence ID" value="MDR5692480.1"/>
    <property type="molecule type" value="Genomic_DNA"/>
</dbReference>
<keyword evidence="3" id="KW-1185">Reference proteome</keyword>
<feature type="transmembrane region" description="Helical" evidence="1">
    <location>
        <begin position="148"/>
        <end position="168"/>
    </location>
</feature>
<comment type="caution">
    <text evidence="2">The sequence shown here is derived from an EMBL/GenBank/DDBJ whole genome shotgun (WGS) entry which is preliminary data.</text>
</comment>
<dbReference type="Proteomes" id="UP001260072">
    <property type="component" value="Unassembled WGS sequence"/>
</dbReference>
<feature type="transmembrane region" description="Helical" evidence="1">
    <location>
        <begin position="26"/>
        <end position="47"/>
    </location>
</feature>
<feature type="transmembrane region" description="Helical" evidence="1">
    <location>
        <begin position="339"/>
        <end position="359"/>
    </location>
</feature>
<feature type="transmembrane region" description="Helical" evidence="1">
    <location>
        <begin position="199"/>
        <end position="224"/>
    </location>
</feature>
<proteinExistence type="predicted"/>
<dbReference type="RefSeq" id="WP_310520937.1">
    <property type="nucleotide sequence ID" value="NZ_BAABBS010000001.1"/>
</dbReference>
<organism evidence="2 3">
    <name type="scientific">Agromyces indicus</name>
    <dbReference type="NCBI Taxonomy" id="758919"/>
    <lineage>
        <taxon>Bacteria</taxon>
        <taxon>Bacillati</taxon>
        <taxon>Actinomycetota</taxon>
        <taxon>Actinomycetes</taxon>
        <taxon>Micrococcales</taxon>
        <taxon>Microbacteriaceae</taxon>
        <taxon>Agromyces</taxon>
    </lineage>
</organism>
<feature type="transmembrane region" description="Helical" evidence="1">
    <location>
        <begin position="270"/>
        <end position="294"/>
    </location>
</feature>
<feature type="transmembrane region" description="Helical" evidence="1">
    <location>
        <begin position="82"/>
        <end position="101"/>
    </location>
</feature>
<evidence type="ECO:0000313" key="2">
    <source>
        <dbReference type="EMBL" id="MDR5692480.1"/>
    </source>
</evidence>
<dbReference type="InterPro" id="IPR045931">
    <property type="entry name" value="DUF6350"/>
</dbReference>
<feature type="transmembrane region" description="Helical" evidence="1">
    <location>
        <begin position="113"/>
        <end position="136"/>
    </location>
</feature>